<dbReference type="GO" id="GO:0004632">
    <property type="term" value="F:phosphopantothenate--cysteine ligase activity"/>
    <property type="evidence" value="ECO:0007669"/>
    <property type="project" value="UniProtKB-EC"/>
</dbReference>
<feature type="domain" description="DNA/pantothenate metabolism flavoprotein C-terminal" evidence="4">
    <location>
        <begin position="187"/>
        <end position="397"/>
    </location>
</feature>
<reference evidence="5" key="1">
    <citation type="submission" date="2018-10" db="EMBL/GenBank/DDBJ databases">
        <authorList>
            <person name="Gruber-Vodicka H."/>
            <person name="Jaeckle O."/>
        </authorList>
    </citation>
    <scope>NUCLEOTIDE SEQUENCE</scope>
</reference>
<gene>
    <name evidence="5" type="ORF">RIEGSTA812A_PEG_1315</name>
</gene>
<dbReference type="GO" id="GO:0015937">
    <property type="term" value="P:coenzyme A biosynthetic process"/>
    <property type="evidence" value="ECO:0007669"/>
    <property type="project" value="InterPro"/>
</dbReference>
<dbReference type="AlphaFoldDB" id="A0A484HDD3"/>
<dbReference type="GO" id="GO:0004633">
    <property type="term" value="F:phosphopantothenoylcysteine decarboxylase activity"/>
    <property type="evidence" value="ECO:0007669"/>
    <property type="project" value="UniProtKB-EC"/>
</dbReference>
<dbReference type="InterPro" id="IPR007085">
    <property type="entry name" value="DNA/pantothenate-metab_flavo_C"/>
</dbReference>
<dbReference type="PANTHER" id="PTHR14359">
    <property type="entry name" value="HOMO-OLIGOMERIC FLAVIN CONTAINING CYS DECARBOXYLASE FAMILY"/>
    <property type="match status" value="1"/>
</dbReference>
<dbReference type="EMBL" id="LR026963">
    <property type="protein sequence ID" value="VBB69842.1"/>
    <property type="molecule type" value="Genomic_DNA"/>
</dbReference>
<dbReference type="InterPro" id="IPR003382">
    <property type="entry name" value="Flavoprotein"/>
</dbReference>
<evidence type="ECO:0000259" key="3">
    <source>
        <dbReference type="Pfam" id="PF02441"/>
    </source>
</evidence>
<dbReference type="NCBIfam" id="TIGR00521">
    <property type="entry name" value="coaBC_dfp"/>
    <property type="match status" value="1"/>
</dbReference>
<dbReference type="Gene3D" id="3.40.50.10300">
    <property type="entry name" value="CoaB-like"/>
    <property type="match status" value="1"/>
</dbReference>
<dbReference type="Pfam" id="PF04127">
    <property type="entry name" value="DFP"/>
    <property type="match status" value="1"/>
</dbReference>
<organism evidence="5">
    <name type="scientific">invertebrate metagenome</name>
    <dbReference type="NCBI Taxonomy" id="1711999"/>
    <lineage>
        <taxon>unclassified sequences</taxon>
        <taxon>metagenomes</taxon>
        <taxon>organismal metagenomes</taxon>
    </lineage>
</organism>
<dbReference type="HAMAP" id="MF_02225">
    <property type="entry name" value="CoaBC"/>
    <property type="match status" value="1"/>
</dbReference>
<dbReference type="InterPro" id="IPR035929">
    <property type="entry name" value="CoaB-like_sf"/>
</dbReference>
<keyword evidence="5" id="KW-0436">Ligase</keyword>
<sequence>MYNGRCILLIVSGSISAYKTLDLIRRLRDQVVDIRCVLTESGTHFVTPIALAAVSGTPVYQDLFSLKDETEMGHIRLSREVDAVVVAPATADLLAKMAHGLADDLASTTLLATHKPVLVAPAMNVQMWRHPATQANMAVLERRGVRRIGPVYGTLACGEEGEGRMAEIPDILTAIESLLAMSPECSLTGRQALVTSGPTYEAIDPVRYIANRSSGRQGHAIAAALARRGAQVTLVSGPTDLPDPVGVRAIHVESAHEMLTACEDVLPVDVAVCAAAVADWRVISISQQKLKKVAQALPPVLSLAFNPDILATLSRSDTRRPYLVVGFAAETEALLDNACRKRTVKECDWIVANDVSARTGVFGSENNTVYLITAAGITCWPTMTKVEIAESLAERIVIALTERGLRN</sequence>
<protein>
    <submittedName>
        <fullName evidence="5">Phosphopantothenoylcysteine decarboxylase / Phosphopantothenoylcysteine synthetase</fullName>
        <ecNumber evidence="5">4.1.1.36</ecNumber>
        <ecNumber evidence="5">6.3.2.5</ecNumber>
    </submittedName>
</protein>
<dbReference type="Gene3D" id="3.40.50.1950">
    <property type="entry name" value="Flavin prenyltransferase-like"/>
    <property type="match status" value="1"/>
</dbReference>
<dbReference type="InterPro" id="IPR005252">
    <property type="entry name" value="CoaBC"/>
</dbReference>
<dbReference type="SUPFAM" id="SSF102645">
    <property type="entry name" value="CoaB-like"/>
    <property type="match status" value="1"/>
</dbReference>
<proteinExistence type="inferred from homology"/>
<dbReference type="Pfam" id="PF02441">
    <property type="entry name" value="Flavoprotein"/>
    <property type="match status" value="1"/>
</dbReference>
<dbReference type="InterPro" id="IPR036551">
    <property type="entry name" value="Flavin_trans-like"/>
</dbReference>
<evidence type="ECO:0000256" key="2">
    <source>
        <dbReference type="ARBA" id="ARBA00023239"/>
    </source>
</evidence>
<keyword evidence="1" id="KW-0210">Decarboxylase</keyword>
<evidence type="ECO:0000256" key="1">
    <source>
        <dbReference type="ARBA" id="ARBA00022793"/>
    </source>
</evidence>
<dbReference type="EC" id="6.3.2.5" evidence="5"/>
<name>A0A484HDD3_9ZZZZ</name>
<accession>A0A484HDD3</accession>
<feature type="domain" description="Flavoprotein" evidence="3">
    <location>
        <begin position="7"/>
        <end position="176"/>
    </location>
</feature>
<keyword evidence="2 5" id="KW-0456">Lyase</keyword>
<evidence type="ECO:0000313" key="5">
    <source>
        <dbReference type="EMBL" id="VBB69842.1"/>
    </source>
</evidence>
<evidence type="ECO:0000259" key="4">
    <source>
        <dbReference type="Pfam" id="PF04127"/>
    </source>
</evidence>
<dbReference type="PANTHER" id="PTHR14359:SF6">
    <property type="entry name" value="PHOSPHOPANTOTHENOYLCYSTEINE DECARBOXYLASE"/>
    <property type="match status" value="1"/>
</dbReference>
<dbReference type="GO" id="GO:0071513">
    <property type="term" value="C:phosphopantothenoylcysteine decarboxylase complex"/>
    <property type="evidence" value="ECO:0007669"/>
    <property type="project" value="TreeGrafter"/>
</dbReference>
<dbReference type="SUPFAM" id="SSF52507">
    <property type="entry name" value="Homo-oligomeric flavin-containing Cys decarboxylases, HFCD"/>
    <property type="match status" value="1"/>
</dbReference>
<dbReference type="GO" id="GO:0015941">
    <property type="term" value="P:pantothenate catabolic process"/>
    <property type="evidence" value="ECO:0007669"/>
    <property type="project" value="InterPro"/>
</dbReference>
<dbReference type="EC" id="4.1.1.36" evidence="5"/>
<dbReference type="GO" id="GO:0010181">
    <property type="term" value="F:FMN binding"/>
    <property type="evidence" value="ECO:0007669"/>
    <property type="project" value="InterPro"/>
</dbReference>